<sequence>MKYYFIINKWAGARHSAETWQKMHHLLVQNQVEFDSVVTEYPRHATELAQQFATSHRKGVDNCRVWRGWHPHGSS</sequence>
<protein>
    <submittedName>
        <fullName evidence="4">Diacylglycerol kinase family protein</fullName>
    </submittedName>
</protein>
<dbReference type="AlphaFoldDB" id="A0AAW8YHP7"/>
<evidence type="ECO:0000313" key="4">
    <source>
        <dbReference type="EMBL" id="MDV2622040.1"/>
    </source>
</evidence>
<dbReference type="InterPro" id="IPR016064">
    <property type="entry name" value="NAD/diacylglycerol_kinase_sf"/>
</dbReference>
<reference evidence="4" key="2">
    <citation type="submission" date="2023-10" db="EMBL/GenBank/DDBJ databases">
        <authorList>
            <person name="Khurajog B."/>
        </authorList>
    </citation>
    <scope>NUCLEOTIDE SEQUENCE</scope>
    <source>
        <strain evidence="4">BF9</strain>
    </source>
</reference>
<reference evidence="4" key="1">
    <citation type="journal article" date="2023" name="PeerJ">
        <title>Selection and evaluation of lactic acid bacteria from chicken feces in Thailand as potential probiotics.</title>
        <authorList>
            <person name="Khurajog B."/>
            <person name="Disastra Y."/>
            <person name="Lawwyne L.D."/>
            <person name="Sirichokchatchawan W."/>
            <person name="Niyomtham W."/>
            <person name="Yindee J."/>
            <person name="Hampson D.J."/>
            <person name="Prapasarakul N."/>
        </authorList>
    </citation>
    <scope>NUCLEOTIDE SEQUENCE</scope>
    <source>
        <strain evidence="4">BF9</strain>
    </source>
</reference>
<gene>
    <name evidence="4" type="ORF">R0G89_09985</name>
</gene>
<dbReference type="Proteomes" id="UP001280897">
    <property type="component" value="Unassembled WGS sequence"/>
</dbReference>
<dbReference type="RefSeq" id="WP_008842300.1">
    <property type="nucleotide sequence ID" value="NZ_CP050079.1"/>
</dbReference>
<dbReference type="GO" id="GO:0016301">
    <property type="term" value="F:kinase activity"/>
    <property type="evidence" value="ECO:0007669"/>
    <property type="project" value="UniProtKB-KW"/>
</dbReference>
<keyword evidence="1" id="KW-0547">Nucleotide-binding</keyword>
<evidence type="ECO:0000259" key="3">
    <source>
        <dbReference type="Pfam" id="PF00781"/>
    </source>
</evidence>
<evidence type="ECO:0000256" key="2">
    <source>
        <dbReference type="ARBA" id="ARBA00022840"/>
    </source>
</evidence>
<name>A0AAW8YHP7_PEDAC</name>
<feature type="domain" description="DAGKc" evidence="3">
    <location>
        <begin position="2"/>
        <end position="57"/>
    </location>
</feature>
<dbReference type="SUPFAM" id="SSF111331">
    <property type="entry name" value="NAD kinase/diacylglycerol kinase-like"/>
    <property type="match status" value="1"/>
</dbReference>
<evidence type="ECO:0000256" key="1">
    <source>
        <dbReference type="ARBA" id="ARBA00022741"/>
    </source>
</evidence>
<dbReference type="InterPro" id="IPR001206">
    <property type="entry name" value="Diacylglycerol_kinase_cat_dom"/>
</dbReference>
<accession>A0AAW8YHP7</accession>
<dbReference type="EMBL" id="JAWJAV010000008">
    <property type="protein sequence ID" value="MDV2622040.1"/>
    <property type="molecule type" value="Genomic_DNA"/>
</dbReference>
<dbReference type="GeneID" id="79396078"/>
<dbReference type="Pfam" id="PF00781">
    <property type="entry name" value="DAGK_cat"/>
    <property type="match status" value="1"/>
</dbReference>
<keyword evidence="2" id="KW-0067">ATP-binding</keyword>
<dbReference type="InterPro" id="IPR017438">
    <property type="entry name" value="ATP-NAD_kinase_N"/>
</dbReference>
<dbReference type="Gene3D" id="3.40.50.10330">
    <property type="entry name" value="Probable inorganic polyphosphate/atp-NAD kinase, domain 1"/>
    <property type="match status" value="1"/>
</dbReference>
<evidence type="ECO:0000313" key="5">
    <source>
        <dbReference type="Proteomes" id="UP001280897"/>
    </source>
</evidence>
<organism evidence="4 5">
    <name type="scientific">Pediococcus acidilactici</name>
    <dbReference type="NCBI Taxonomy" id="1254"/>
    <lineage>
        <taxon>Bacteria</taxon>
        <taxon>Bacillati</taxon>
        <taxon>Bacillota</taxon>
        <taxon>Bacilli</taxon>
        <taxon>Lactobacillales</taxon>
        <taxon>Lactobacillaceae</taxon>
        <taxon>Pediococcus</taxon>
        <taxon>Pediococcus acidilactici group</taxon>
    </lineage>
</organism>
<comment type="caution">
    <text evidence="4">The sequence shown here is derived from an EMBL/GenBank/DDBJ whole genome shotgun (WGS) entry which is preliminary data.</text>
</comment>
<proteinExistence type="predicted"/>
<keyword evidence="4" id="KW-0418">Kinase</keyword>
<dbReference type="GO" id="GO:0005524">
    <property type="term" value="F:ATP binding"/>
    <property type="evidence" value="ECO:0007669"/>
    <property type="project" value="UniProtKB-KW"/>
</dbReference>
<keyword evidence="4" id="KW-0808">Transferase</keyword>